<evidence type="ECO:0000313" key="1">
    <source>
        <dbReference type="EMBL" id="MCQ4814246.1"/>
    </source>
</evidence>
<proteinExistence type="predicted"/>
<dbReference type="AlphaFoldDB" id="A0AAW5K3D0"/>
<gene>
    <name evidence="1" type="ORF">NE630_07355</name>
</gene>
<organism evidence="1 2">
    <name type="scientific">Cloacibacillus evryensis</name>
    <dbReference type="NCBI Taxonomy" id="508460"/>
    <lineage>
        <taxon>Bacteria</taxon>
        <taxon>Thermotogati</taxon>
        <taxon>Synergistota</taxon>
        <taxon>Synergistia</taxon>
        <taxon>Synergistales</taxon>
        <taxon>Synergistaceae</taxon>
        <taxon>Cloacibacillus</taxon>
    </lineage>
</organism>
<sequence>MEIKLSKEIEFEGKKYAELAIDLDELTGRDLVDAGVEASAITGRPVTDIDKTYQTCVAAKAAKVPPDMLFTLPARDFAKITSRVQNFLLSD</sequence>
<evidence type="ECO:0000313" key="2">
    <source>
        <dbReference type="Proteomes" id="UP001205919"/>
    </source>
</evidence>
<name>A0AAW5K3D0_9BACT</name>
<dbReference type="Proteomes" id="UP001205919">
    <property type="component" value="Unassembled WGS sequence"/>
</dbReference>
<dbReference type="Pfam" id="PF10109">
    <property type="entry name" value="Phage_TAC_7"/>
    <property type="match status" value="1"/>
</dbReference>
<accession>A0AAW5K3D0</accession>
<comment type="caution">
    <text evidence="1">The sequence shown here is derived from an EMBL/GenBank/DDBJ whole genome shotgun (WGS) entry which is preliminary data.</text>
</comment>
<dbReference type="EMBL" id="JANFYT010000013">
    <property type="protein sequence ID" value="MCQ4814246.1"/>
    <property type="molecule type" value="Genomic_DNA"/>
</dbReference>
<reference evidence="1 2" key="1">
    <citation type="submission" date="2022-06" db="EMBL/GenBank/DDBJ databases">
        <title>Isolation of gut microbiota from human fecal samples.</title>
        <authorList>
            <person name="Pamer E.G."/>
            <person name="Barat B."/>
            <person name="Waligurski E."/>
            <person name="Medina S."/>
            <person name="Paddock L."/>
            <person name="Mostad J."/>
        </authorList>
    </citation>
    <scope>NUCLEOTIDE SEQUENCE [LARGE SCALE GENOMIC DNA]</scope>
    <source>
        <strain evidence="1 2">DFI.9.90</strain>
    </source>
</reference>
<protein>
    <submittedName>
        <fullName evidence="1">Phage tail assembly protein</fullName>
    </submittedName>
</protein>
<keyword evidence="2" id="KW-1185">Reference proteome</keyword>
<dbReference type="InterPro" id="IPR019289">
    <property type="entry name" value="Phage_tail_E/E"/>
</dbReference>
<dbReference type="RefSeq" id="WP_039917314.1">
    <property type="nucleotide sequence ID" value="NZ_CABKQM010000005.1"/>
</dbReference>